<dbReference type="SUPFAM" id="SSF55681">
    <property type="entry name" value="Class II aaRS and biotin synthetases"/>
    <property type="match status" value="1"/>
</dbReference>
<dbReference type="SMART" id="SM00896">
    <property type="entry name" value="FDX-ACB"/>
    <property type="match status" value="1"/>
</dbReference>
<comment type="similarity">
    <text evidence="2 15">Belongs to the phenylalanyl-tRNA synthetase beta subunit family. Type 1 subfamily.</text>
</comment>
<dbReference type="STRING" id="520767.ATZ99_16670"/>
<dbReference type="Gene3D" id="3.30.930.10">
    <property type="entry name" value="Bira Bifunctional Protein, Domain 2"/>
    <property type="match status" value="1"/>
</dbReference>
<keyword evidence="9 15" id="KW-0067">ATP-binding</keyword>
<proteinExistence type="inferred from homology"/>
<dbReference type="Pfam" id="PF03147">
    <property type="entry name" value="FDX-ACB"/>
    <property type="match status" value="1"/>
</dbReference>
<dbReference type="SMART" id="SM00873">
    <property type="entry name" value="B3_4"/>
    <property type="match status" value="1"/>
</dbReference>
<evidence type="ECO:0000256" key="4">
    <source>
        <dbReference type="ARBA" id="ARBA00022490"/>
    </source>
</evidence>
<dbReference type="SUPFAM" id="SSF46955">
    <property type="entry name" value="Putative DNA-binding domain"/>
    <property type="match status" value="1"/>
</dbReference>
<dbReference type="FunFam" id="3.30.70.380:FF:000001">
    <property type="entry name" value="Phenylalanine--tRNA ligase beta subunit"/>
    <property type="match status" value="1"/>
</dbReference>
<evidence type="ECO:0000256" key="8">
    <source>
        <dbReference type="ARBA" id="ARBA00022741"/>
    </source>
</evidence>
<keyword evidence="11 16" id="KW-0694">RNA-binding</keyword>
<evidence type="ECO:0000256" key="6">
    <source>
        <dbReference type="ARBA" id="ARBA00022598"/>
    </source>
</evidence>
<dbReference type="RefSeq" id="WP_068748791.1">
    <property type="nucleotide sequence ID" value="NZ_LOHZ01000036.1"/>
</dbReference>
<comment type="subcellular location">
    <subcellularLocation>
        <location evidence="1 15">Cytoplasm</location>
    </subcellularLocation>
</comment>
<name>A0A162MC49_9FIRM</name>
<dbReference type="Pfam" id="PF03483">
    <property type="entry name" value="B3_4"/>
    <property type="match status" value="1"/>
</dbReference>
<dbReference type="PROSITE" id="PS51447">
    <property type="entry name" value="FDX_ACB"/>
    <property type="match status" value="1"/>
</dbReference>
<keyword evidence="13 15" id="KW-0030">Aminoacyl-tRNA synthetase</keyword>
<evidence type="ECO:0000256" key="3">
    <source>
        <dbReference type="ARBA" id="ARBA00011209"/>
    </source>
</evidence>
<evidence type="ECO:0000256" key="9">
    <source>
        <dbReference type="ARBA" id="ARBA00022840"/>
    </source>
</evidence>
<dbReference type="EMBL" id="LOHZ01000036">
    <property type="protein sequence ID" value="KYO65225.1"/>
    <property type="molecule type" value="Genomic_DNA"/>
</dbReference>
<dbReference type="InterPro" id="IPR041616">
    <property type="entry name" value="PheRS_beta_core"/>
</dbReference>
<feature type="domain" description="FDX-ACB" evidence="18">
    <location>
        <begin position="705"/>
        <end position="798"/>
    </location>
</feature>
<dbReference type="PROSITE" id="PS51483">
    <property type="entry name" value="B5"/>
    <property type="match status" value="1"/>
</dbReference>
<dbReference type="InterPro" id="IPR004532">
    <property type="entry name" value="Phe-tRNA-ligase_IIc_bsu_bact"/>
</dbReference>
<keyword evidence="4 15" id="KW-0963">Cytoplasm</keyword>
<comment type="catalytic activity">
    <reaction evidence="14 15">
        <text>tRNA(Phe) + L-phenylalanine + ATP = L-phenylalanyl-tRNA(Phe) + AMP + diphosphate + H(+)</text>
        <dbReference type="Rhea" id="RHEA:19413"/>
        <dbReference type="Rhea" id="RHEA-COMP:9668"/>
        <dbReference type="Rhea" id="RHEA-COMP:9699"/>
        <dbReference type="ChEBI" id="CHEBI:15378"/>
        <dbReference type="ChEBI" id="CHEBI:30616"/>
        <dbReference type="ChEBI" id="CHEBI:33019"/>
        <dbReference type="ChEBI" id="CHEBI:58095"/>
        <dbReference type="ChEBI" id="CHEBI:78442"/>
        <dbReference type="ChEBI" id="CHEBI:78531"/>
        <dbReference type="ChEBI" id="CHEBI:456215"/>
        <dbReference type="EC" id="6.1.1.20"/>
    </reaction>
</comment>
<reference evidence="20 21" key="1">
    <citation type="submission" date="2015-12" db="EMBL/GenBank/DDBJ databases">
        <title>Draft genome of Thermovenabulum gondwanense isolated from a red thermophilic microbial mat colonisisng an outflow channel of a bore well.</title>
        <authorList>
            <person name="Patel B.K."/>
        </authorList>
    </citation>
    <scope>NUCLEOTIDE SEQUENCE [LARGE SCALE GENOMIC DNA]</scope>
    <source>
        <strain evidence="20 21">R270</strain>
    </source>
</reference>
<dbReference type="PATRIC" id="fig|520767.4.peg.1786"/>
<dbReference type="InterPro" id="IPR045864">
    <property type="entry name" value="aa-tRNA-synth_II/BPL/LPL"/>
</dbReference>
<keyword evidence="10 15" id="KW-0460">Magnesium</keyword>
<evidence type="ECO:0000256" key="16">
    <source>
        <dbReference type="PROSITE-ProRule" id="PRU00209"/>
    </source>
</evidence>
<dbReference type="GO" id="GO:0000049">
    <property type="term" value="F:tRNA binding"/>
    <property type="evidence" value="ECO:0007669"/>
    <property type="project" value="UniProtKB-UniRule"/>
</dbReference>
<dbReference type="Gene3D" id="3.30.70.380">
    <property type="entry name" value="Ferrodoxin-fold anticodon-binding domain"/>
    <property type="match status" value="1"/>
</dbReference>
<dbReference type="Pfam" id="PF01588">
    <property type="entry name" value="tRNA_bind"/>
    <property type="match status" value="1"/>
</dbReference>
<dbReference type="PANTHER" id="PTHR10947:SF0">
    <property type="entry name" value="PHENYLALANINE--TRNA LIGASE BETA SUBUNIT"/>
    <property type="match status" value="1"/>
</dbReference>
<dbReference type="SUPFAM" id="SSF54991">
    <property type="entry name" value="Anticodon-binding domain of PheRS"/>
    <property type="match status" value="1"/>
</dbReference>
<evidence type="ECO:0000256" key="5">
    <source>
        <dbReference type="ARBA" id="ARBA00022555"/>
    </source>
</evidence>
<feature type="domain" description="B5" evidence="19">
    <location>
        <begin position="408"/>
        <end position="483"/>
    </location>
</feature>
<dbReference type="InterPro" id="IPR033714">
    <property type="entry name" value="tRNA_bind_bactPheRS"/>
</dbReference>
<dbReference type="InterPro" id="IPR045060">
    <property type="entry name" value="Phe-tRNA-ligase_IIc_bsu"/>
</dbReference>
<dbReference type="CDD" id="cd02796">
    <property type="entry name" value="tRNA_bind_bactPheRS"/>
    <property type="match status" value="1"/>
</dbReference>
<dbReference type="Gene3D" id="2.40.50.140">
    <property type="entry name" value="Nucleic acid-binding proteins"/>
    <property type="match status" value="1"/>
</dbReference>
<evidence type="ECO:0000259" key="19">
    <source>
        <dbReference type="PROSITE" id="PS51483"/>
    </source>
</evidence>
<keyword evidence="21" id="KW-1185">Reference proteome</keyword>
<dbReference type="GO" id="GO:0009328">
    <property type="term" value="C:phenylalanine-tRNA ligase complex"/>
    <property type="evidence" value="ECO:0007669"/>
    <property type="project" value="TreeGrafter"/>
</dbReference>
<evidence type="ECO:0000256" key="14">
    <source>
        <dbReference type="ARBA" id="ARBA00049255"/>
    </source>
</evidence>
<sequence>MLFSINWAKDFINISDEAEAIAKNLTMVGFNAASVEHLGREIKGIVIGQVLEIKKHPNAQNLRVVSVDIKEKILTIITAAQNVKEKDKVVVAVEGAVLAGGKEIVKKDFMGVISEGMICSAEEIGLDDHGLPQEMREGLLILPADAPVGDDFKAYFPLEDSVIEFELTPNRADCFSILGLTREIAAFYDYKLQYPSIKLKEEGKEEINKKIQVSIKDTDLCFRYIARVIEDIKIGPSPLWMQRRLQACGVRPINNIVDVTNYVMLELGQPLHAFDYDKIKGKEIIVRRASKGETITTLDGKQRELNEEMLVIADKERPVAIAGIMGGEDSEIKENTKTVLLESAVFYGPNIRRTGRALGLRTEASLRFEKGLDPEIAMLACERACQLIEELGIGKISKGYIDVYPVIQEKVRLKLDHKKINRLLGTNISLDKMAEILKKLNFEVGGENGELYVIPPSYRRDITCIADLAEEIARIYGYDNIPSSLPSEISTVGKTKKVHRIKSRVEELLINNGFSEVYNYSIINPRKLDMIRVPEGHPHRKVISIINPLSEEMSVLRTTLLPGIIDVVKFNINQKAEEVKIYEIGKTYHTESLPLKELPEEKTRLILGMFGSNIDFYEIKKVIETLLAALRIRQVKFKRAGYYALHPGRCAEIYLNDYLLGVAGEIHPDVAENYELEGKRIYVAELDFDLLVEKSDEVIRYTPLPKFPPADRDLAFVLDENIEVADVIELIKETAGPLLENIEIFDIYRGEKIPEGKKSVAFSLLFRSYERTLRDEEINEIQDKIIKAVEEKFSGKLRES</sequence>
<dbReference type="InterPro" id="IPR005121">
    <property type="entry name" value="Fdx_antiC-bd"/>
</dbReference>
<keyword evidence="5 16" id="KW-0820">tRNA-binding</keyword>
<dbReference type="Gene3D" id="3.50.40.10">
    <property type="entry name" value="Phenylalanyl-trna Synthetase, Chain B, domain 3"/>
    <property type="match status" value="1"/>
</dbReference>
<organism evidence="20 21">
    <name type="scientific">Thermovenabulum gondwanense</name>
    <dbReference type="NCBI Taxonomy" id="520767"/>
    <lineage>
        <taxon>Bacteria</taxon>
        <taxon>Bacillati</taxon>
        <taxon>Bacillota</taxon>
        <taxon>Clostridia</taxon>
        <taxon>Thermosediminibacterales</taxon>
        <taxon>Thermosediminibacteraceae</taxon>
        <taxon>Thermovenabulum</taxon>
    </lineage>
</organism>
<dbReference type="GO" id="GO:0004826">
    <property type="term" value="F:phenylalanine-tRNA ligase activity"/>
    <property type="evidence" value="ECO:0007669"/>
    <property type="project" value="UniProtKB-UniRule"/>
</dbReference>
<dbReference type="GO" id="GO:0005524">
    <property type="term" value="F:ATP binding"/>
    <property type="evidence" value="ECO:0007669"/>
    <property type="project" value="UniProtKB-UniRule"/>
</dbReference>
<evidence type="ECO:0000256" key="15">
    <source>
        <dbReference type="HAMAP-Rule" id="MF_00283"/>
    </source>
</evidence>
<dbReference type="GO" id="GO:0006432">
    <property type="term" value="P:phenylalanyl-tRNA aminoacylation"/>
    <property type="evidence" value="ECO:0007669"/>
    <property type="project" value="UniProtKB-UniRule"/>
</dbReference>
<dbReference type="Proteomes" id="UP000075737">
    <property type="component" value="Unassembled WGS sequence"/>
</dbReference>
<dbReference type="EC" id="6.1.1.20" evidence="15"/>
<comment type="cofactor">
    <cofactor evidence="15">
        <name>Mg(2+)</name>
        <dbReference type="ChEBI" id="CHEBI:18420"/>
    </cofactor>
    <text evidence="15">Binds 2 magnesium ions per tetramer.</text>
</comment>
<dbReference type="InterPro" id="IPR012340">
    <property type="entry name" value="NA-bd_OB-fold"/>
</dbReference>
<evidence type="ECO:0000256" key="2">
    <source>
        <dbReference type="ARBA" id="ARBA00008653"/>
    </source>
</evidence>
<dbReference type="PROSITE" id="PS50886">
    <property type="entry name" value="TRBD"/>
    <property type="match status" value="1"/>
</dbReference>
<dbReference type="OrthoDB" id="9805455at2"/>
<evidence type="ECO:0000313" key="20">
    <source>
        <dbReference type="EMBL" id="KYO65225.1"/>
    </source>
</evidence>
<dbReference type="AlphaFoldDB" id="A0A162MC49"/>
<keyword evidence="7 15" id="KW-0479">Metal-binding</keyword>
<feature type="binding site" evidence="15">
    <location>
        <position position="471"/>
    </location>
    <ligand>
        <name>Mg(2+)</name>
        <dbReference type="ChEBI" id="CHEBI:18420"/>
        <note>shared with alpha subunit</note>
    </ligand>
</feature>
<dbReference type="SUPFAM" id="SSF56037">
    <property type="entry name" value="PheT/TilS domain"/>
    <property type="match status" value="1"/>
</dbReference>
<feature type="binding site" evidence="15">
    <location>
        <position position="470"/>
    </location>
    <ligand>
        <name>Mg(2+)</name>
        <dbReference type="ChEBI" id="CHEBI:18420"/>
        <note>shared with alpha subunit</note>
    </ligand>
</feature>
<accession>A0A162MC49</accession>
<dbReference type="GO" id="GO:0016740">
    <property type="term" value="F:transferase activity"/>
    <property type="evidence" value="ECO:0007669"/>
    <property type="project" value="UniProtKB-ARBA"/>
</dbReference>
<keyword evidence="8 15" id="KW-0547">Nucleotide-binding</keyword>
<dbReference type="InterPro" id="IPR005147">
    <property type="entry name" value="tRNA_synthase_B5-dom"/>
</dbReference>
<dbReference type="Gene3D" id="3.30.56.10">
    <property type="match status" value="2"/>
</dbReference>
<feature type="binding site" evidence="15">
    <location>
        <position position="461"/>
    </location>
    <ligand>
        <name>Mg(2+)</name>
        <dbReference type="ChEBI" id="CHEBI:18420"/>
        <note>shared with alpha subunit</note>
    </ligand>
</feature>
<comment type="subunit">
    <text evidence="3 15">Tetramer of two alpha and two beta subunits.</text>
</comment>
<evidence type="ECO:0000259" key="17">
    <source>
        <dbReference type="PROSITE" id="PS50886"/>
    </source>
</evidence>
<dbReference type="SUPFAM" id="SSF50249">
    <property type="entry name" value="Nucleic acid-binding proteins"/>
    <property type="match status" value="1"/>
</dbReference>
<dbReference type="FunFam" id="3.30.56.10:FF:000002">
    <property type="entry name" value="Phenylalanine--tRNA ligase beta subunit"/>
    <property type="match status" value="1"/>
</dbReference>
<evidence type="ECO:0000259" key="18">
    <source>
        <dbReference type="PROSITE" id="PS51447"/>
    </source>
</evidence>
<feature type="binding site" evidence="15">
    <location>
        <position position="467"/>
    </location>
    <ligand>
        <name>Mg(2+)</name>
        <dbReference type="ChEBI" id="CHEBI:18420"/>
        <note>shared with alpha subunit</note>
    </ligand>
</feature>
<dbReference type="Pfam" id="PF03484">
    <property type="entry name" value="B5"/>
    <property type="match status" value="1"/>
</dbReference>
<evidence type="ECO:0000256" key="11">
    <source>
        <dbReference type="ARBA" id="ARBA00022884"/>
    </source>
</evidence>
<comment type="caution">
    <text evidence="20">The sequence shown here is derived from an EMBL/GenBank/DDBJ whole genome shotgun (WGS) entry which is preliminary data.</text>
</comment>
<dbReference type="SMART" id="SM00874">
    <property type="entry name" value="B5"/>
    <property type="match status" value="1"/>
</dbReference>
<dbReference type="PANTHER" id="PTHR10947">
    <property type="entry name" value="PHENYLALANYL-TRNA SYNTHETASE BETA CHAIN AND LEUCINE-RICH REPEAT-CONTAINING PROTEIN 47"/>
    <property type="match status" value="1"/>
</dbReference>
<dbReference type="HAMAP" id="MF_00283">
    <property type="entry name" value="Phe_tRNA_synth_beta1"/>
    <property type="match status" value="1"/>
</dbReference>
<dbReference type="InterPro" id="IPR020825">
    <property type="entry name" value="Phe-tRNA_synthase-like_B3/B4"/>
</dbReference>
<keyword evidence="12 15" id="KW-0648">Protein biosynthesis</keyword>
<dbReference type="NCBIfam" id="TIGR00472">
    <property type="entry name" value="pheT_bact"/>
    <property type="match status" value="1"/>
</dbReference>
<dbReference type="InterPro" id="IPR009061">
    <property type="entry name" value="DNA-bd_dom_put_sf"/>
</dbReference>
<protein>
    <recommendedName>
        <fullName evidence="15">Phenylalanine--tRNA ligase beta subunit</fullName>
        <ecNumber evidence="15">6.1.1.20</ecNumber>
    </recommendedName>
    <alternativeName>
        <fullName evidence="15">Phenylalanyl-tRNA synthetase beta subunit</fullName>
        <shortName evidence="15">PheRS</shortName>
    </alternativeName>
</protein>
<dbReference type="InterPro" id="IPR036690">
    <property type="entry name" value="Fdx_antiC-bd_sf"/>
</dbReference>
<dbReference type="GO" id="GO:0000287">
    <property type="term" value="F:magnesium ion binding"/>
    <property type="evidence" value="ECO:0007669"/>
    <property type="project" value="UniProtKB-UniRule"/>
</dbReference>
<evidence type="ECO:0000256" key="12">
    <source>
        <dbReference type="ARBA" id="ARBA00022917"/>
    </source>
</evidence>
<dbReference type="InterPro" id="IPR005146">
    <property type="entry name" value="B3/B4_tRNA-bd"/>
</dbReference>
<dbReference type="InterPro" id="IPR002547">
    <property type="entry name" value="tRNA-bd_dom"/>
</dbReference>
<keyword evidence="6 15" id="KW-0436">Ligase</keyword>
<evidence type="ECO:0000256" key="10">
    <source>
        <dbReference type="ARBA" id="ARBA00022842"/>
    </source>
</evidence>
<dbReference type="GO" id="GO:0140096">
    <property type="term" value="F:catalytic activity, acting on a protein"/>
    <property type="evidence" value="ECO:0007669"/>
    <property type="project" value="UniProtKB-ARBA"/>
</dbReference>
<gene>
    <name evidence="15 20" type="primary">pheT</name>
    <name evidence="20" type="ORF">ATZ99_16670</name>
</gene>
<feature type="domain" description="TRNA-binding" evidence="17">
    <location>
        <begin position="39"/>
        <end position="153"/>
    </location>
</feature>
<dbReference type="Pfam" id="PF17759">
    <property type="entry name" value="tRNA_synthFbeta"/>
    <property type="match status" value="1"/>
</dbReference>
<evidence type="ECO:0000313" key="21">
    <source>
        <dbReference type="Proteomes" id="UP000075737"/>
    </source>
</evidence>
<evidence type="ECO:0000256" key="7">
    <source>
        <dbReference type="ARBA" id="ARBA00022723"/>
    </source>
</evidence>
<evidence type="ECO:0000256" key="1">
    <source>
        <dbReference type="ARBA" id="ARBA00004496"/>
    </source>
</evidence>
<evidence type="ECO:0000256" key="13">
    <source>
        <dbReference type="ARBA" id="ARBA00023146"/>
    </source>
</evidence>
<dbReference type="FunFam" id="3.50.40.10:FF:000001">
    <property type="entry name" value="Phenylalanine--tRNA ligase beta subunit"/>
    <property type="match status" value="1"/>
</dbReference>
<dbReference type="CDD" id="cd00769">
    <property type="entry name" value="PheRS_beta_core"/>
    <property type="match status" value="1"/>
</dbReference>